<organism evidence="3 4">
    <name type="scientific">Eutrema salsugineum</name>
    <name type="common">Saltwater cress</name>
    <name type="synonym">Sisymbrium salsugineum</name>
    <dbReference type="NCBI Taxonomy" id="72664"/>
    <lineage>
        <taxon>Eukaryota</taxon>
        <taxon>Viridiplantae</taxon>
        <taxon>Streptophyta</taxon>
        <taxon>Embryophyta</taxon>
        <taxon>Tracheophyta</taxon>
        <taxon>Spermatophyta</taxon>
        <taxon>Magnoliopsida</taxon>
        <taxon>eudicotyledons</taxon>
        <taxon>Gunneridae</taxon>
        <taxon>Pentapetalae</taxon>
        <taxon>rosids</taxon>
        <taxon>malvids</taxon>
        <taxon>Brassicales</taxon>
        <taxon>Brassicaceae</taxon>
        <taxon>Eutremeae</taxon>
        <taxon>Eutrema</taxon>
    </lineage>
</organism>
<dbReference type="InterPro" id="IPR000626">
    <property type="entry name" value="Ubiquitin-like_dom"/>
</dbReference>
<accession>V4MZC6</accession>
<dbReference type="GO" id="GO:0031593">
    <property type="term" value="F:polyubiquitin modification-dependent protein binding"/>
    <property type="evidence" value="ECO:0007669"/>
    <property type="project" value="TreeGrafter"/>
</dbReference>
<evidence type="ECO:0000313" key="4">
    <source>
        <dbReference type="Proteomes" id="UP000030689"/>
    </source>
</evidence>
<reference evidence="3 4" key="1">
    <citation type="journal article" date="2013" name="Front. Plant Sci.">
        <title>The Reference Genome of the Halophytic Plant Eutrema salsugineum.</title>
        <authorList>
            <person name="Yang R."/>
            <person name="Jarvis D.E."/>
            <person name="Chen H."/>
            <person name="Beilstein M.A."/>
            <person name="Grimwood J."/>
            <person name="Jenkins J."/>
            <person name="Shu S."/>
            <person name="Prochnik S."/>
            <person name="Xin M."/>
            <person name="Ma C."/>
            <person name="Schmutz J."/>
            <person name="Wing R.A."/>
            <person name="Mitchell-Olds T."/>
            <person name="Schumaker K.S."/>
            <person name="Wang X."/>
        </authorList>
    </citation>
    <scope>NUCLEOTIDE SEQUENCE [LARGE SCALE GENOMIC DNA]</scope>
</reference>
<proteinExistence type="predicted"/>
<dbReference type="GO" id="GO:0043161">
    <property type="term" value="P:proteasome-mediated ubiquitin-dependent protein catabolic process"/>
    <property type="evidence" value="ECO:0007669"/>
    <property type="project" value="TreeGrafter"/>
</dbReference>
<dbReference type="SUPFAM" id="SSF54236">
    <property type="entry name" value="Ubiquitin-like"/>
    <property type="match status" value="2"/>
</dbReference>
<dbReference type="InterPro" id="IPR029071">
    <property type="entry name" value="Ubiquitin-like_domsf"/>
</dbReference>
<dbReference type="Pfam" id="PF00240">
    <property type="entry name" value="ubiquitin"/>
    <property type="match status" value="1"/>
</dbReference>
<name>V4MZC6_EUTSA</name>
<keyword evidence="4" id="KW-1185">Reference proteome</keyword>
<dbReference type="PANTHER" id="PTHR10621">
    <property type="entry name" value="UV EXCISION REPAIR PROTEIN RAD23"/>
    <property type="match status" value="1"/>
</dbReference>
<dbReference type="EMBL" id="KI517537">
    <property type="protein sequence ID" value="ESQ37976.1"/>
    <property type="molecule type" value="Genomic_DNA"/>
</dbReference>
<dbReference type="SMART" id="SM00213">
    <property type="entry name" value="UBQ"/>
    <property type="match status" value="2"/>
</dbReference>
<evidence type="ECO:0000259" key="2">
    <source>
        <dbReference type="PROSITE" id="PS50053"/>
    </source>
</evidence>
<dbReference type="AlphaFoldDB" id="V4MZC6"/>
<feature type="domain" description="Ubiquitin-like" evidence="2">
    <location>
        <begin position="1"/>
        <end position="71"/>
    </location>
</feature>
<dbReference type="KEGG" id="eus:EUTSA_v10029513mg"/>
<dbReference type="PROSITE" id="PS50053">
    <property type="entry name" value="UBIQUITIN_2"/>
    <property type="match status" value="2"/>
</dbReference>
<evidence type="ECO:0000313" key="3">
    <source>
        <dbReference type="EMBL" id="ESQ37976.1"/>
    </source>
</evidence>
<feature type="compositionally biased region" description="Polar residues" evidence="1">
    <location>
        <begin position="262"/>
        <end position="286"/>
    </location>
</feature>
<dbReference type="GO" id="GO:0005829">
    <property type="term" value="C:cytosol"/>
    <property type="evidence" value="ECO:0007669"/>
    <property type="project" value="TreeGrafter"/>
</dbReference>
<feature type="region of interest" description="Disordered" evidence="1">
    <location>
        <begin position="258"/>
        <end position="293"/>
    </location>
</feature>
<gene>
    <name evidence="3" type="ORF">EUTSA_v10029513mg</name>
</gene>
<dbReference type="Gene3D" id="3.10.20.90">
    <property type="entry name" value="Phosphatidylinositol 3-kinase Catalytic Subunit, Chain A, domain 1"/>
    <property type="match status" value="2"/>
</dbReference>
<dbReference type="Proteomes" id="UP000030689">
    <property type="component" value="Unassembled WGS sequence"/>
</dbReference>
<dbReference type="CDD" id="cd17039">
    <property type="entry name" value="Ubl_ubiquitin_like"/>
    <property type="match status" value="1"/>
</dbReference>
<sequence>MKLFFKTPRGLEFSIEVDPWDTVLVMKQKIEMTQGIPVSKQLIFFKSKLLLKDDQTLQQRGIVEKSRFEFLFTRFYRPYQNIYRAFQRTTQSSLPSNSIRLPSNSIIRPILNIQDSPTTMITNHQDANVMLRRNNDQVLHNQNEQSPLPSNSLEEFFLAAKAISNIQDSSVMQMLHQIEQSSNSIQGSNIASHWPVTTTSMSQMISNIQDSTLMDNHQVLPQIGQSSSVTSISIGGVIYDEDHPLTIENFSNIRSYWPEESPGSNTNQVLFQTEQSPPSNSTGQRINDQDLPVRVGSSNQVVQTGQSQPSNSIKEVINIPDSPVRRKMRVMMLPYSRENKPVRKFALEVNASEKVEVLRRELEKIQQLNLPEEGYIFIHKQRIMDDDQSFIRNGVAQGDTIEIFPGSINT</sequence>
<dbReference type="Gramene" id="ESQ37976">
    <property type="protein sequence ID" value="ESQ37976"/>
    <property type="gene ID" value="EUTSA_v10029513mg"/>
</dbReference>
<dbReference type="eggNOG" id="KOG0001">
    <property type="taxonomic scope" value="Eukaryota"/>
</dbReference>
<feature type="domain" description="Ubiquitin-like" evidence="2">
    <location>
        <begin position="328"/>
        <end position="403"/>
    </location>
</feature>
<dbReference type="OMA" id="NIASHWP"/>
<dbReference type="GO" id="GO:0070628">
    <property type="term" value="F:proteasome binding"/>
    <property type="evidence" value="ECO:0007669"/>
    <property type="project" value="TreeGrafter"/>
</dbReference>
<dbReference type="GO" id="GO:0043130">
    <property type="term" value="F:ubiquitin binding"/>
    <property type="evidence" value="ECO:0007669"/>
    <property type="project" value="TreeGrafter"/>
</dbReference>
<dbReference type="GO" id="GO:0005654">
    <property type="term" value="C:nucleoplasm"/>
    <property type="evidence" value="ECO:0007669"/>
    <property type="project" value="TreeGrafter"/>
</dbReference>
<protein>
    <recommendedName>
        <fullName evidence="2">Ubiquitin-like domain-containing protein</fullName>
    </recommendedName>
</protein>
<dbReference type="STRING" id="72664.V4MZC6"/>
<dbReference type="PANTHER" id="PTHR10621:SF43">
    <property type="entry name" value="UBIQUITIN-LIKE DOMAIN-CONTAINING PROTEIN"/>
    <property type="match status" value="1"/>
</dbReference>
<evidence type="ECO:0000256" key="1">
    <source>
        <dbReference type="SAM" id="MobiDB-lite"/>
    </source>
</evidence>